<gene>
    <name evidence="1" type="ORF">F5144DRAFT_629804</name>
</gene>
<name>A0ACB7P6Z4_9PEZI</name>
<dbReference type="Proteomes" id="UP000724584">
    <property type="component" value="Unassembled WGS sequence"/>
</dbReference>
<evidence type="ECO:0000313" key="2">
    <source>
        <dbReference type="Proteomes" id="UP000724584"/>
    </source>
</evidence>
<comment type="caution">
    <text evidence="1">The sequence shown here is derived from an EMBL/GenBank/DDBJ whole genome shotgun (WGS) entry which is preliminary data.</text>
</comment>
<accession>A0ACB7P6Z4</accession>
<reference evidence="1 2" key="1">
    <citation type="journal article" date="2021" name="Nat. Commun.">
        <title>Genetic determinants of endophytism in the Arabidopsis root mycobiome.</title>
        <authorList>
            <person name="Mesny F."/>
            <person name="Miyauchi S."/>
            <person name="Thiergart T."/>
            <person name="Pickel B."/>
            <person name="Atanasova L."/>
            <person name="Karlsson M."/>
            <person name="Huettel B."/>
            <person name="Barry K.W."/>
            <person name="Haridas S."/>
            <person name="Chen C."/>
            <person name="Bauer D."/>
            <person name="Andreopoulos W."/>
            <person name="Pangilinan J."/>
            <person name="LaButti K."/>
            <person name="Riley R."/>
            <person name="Lipzen A."/>
            <person name="Clum A."/>
            <person name="Drula E."/>
            <person name="Henrissat B."/>
            <person name="Kohler A."/>
            <person name="Grigoriev I.V."/>
            <person name="Martin F.M."/>
            <person name="Hacquard S."/>
        </authorList>
    </citation>
    <scope>NUCLEOTIDE SEQUENCE [LARGE SCALE GENOMIC DNA]</scope>
    <source>
        <strain evidence="1 2">MPI-SDFR-AT-0079</strain>
    </source>
</reference>
<evidence type="ECO:0000313" key="1">
    <source>
        <dbReference type="EMBL" id="KAH6631858.1"/>
    </source>
</evidence>
<protein>
    <submittedName>
        <fullName evidence="1">Uncharacterized protein</fullName>
    </submittedName>
</protein>
<keyword evidence="2" id="KW-1185">Reference proteome</keyword>
<sequence length="493" mass="55398">MQLTQLTTTQMTTHLLDCNEDVLRLILDYLSQGDLYKVCLVHPQLRYLAEAPLYSTVELYYDEQKYSTHHPITSLTRTVLRRPDLATLIRSLSCLPGEHTGEILKVQNIPVCETDLKEALSFVEKTGLPYRDTWMEELRLDTLDAYLAILLSQLPRLRRLYLTHKFSQKTDLITLVLRSMLCDSHPKQPIPGISSTSLHQLQTVSLDRFPGHYLSPSSPNTENILPFFYLPSIQNLYLPIDDPPTPTLPWPTPQPPTALTLRTLSLYHLREAHLAALLTATPHLHTLNWQWRFDPDITTDPANTPTVNLHQLLPALTPLHSTLTALHIHASCLYTTQPFIPFPLSIHGTMAPLTHLANLRTLTIPLVFVTGFALPLPTHHEHTLAHCLPPSLEALTLTDDLYVDIDTKEPWDETGHAAAVRDWLAGLAAAAEGGDGVRVVMPRLRTLGLVMRGEDAEVCEGEREVRREIGELARAVGVELWVRRGGWEGEGGE</sequence>
<organism evidence="1 2">
    <name type="scientific">Chaetomium tenue</name>
    <dbReference type="NCBI Taxonomy" id="1854479"/>
    <lineage>
        <taxon>Eukaryota</taxon>
        <taxon>Fungi</taxon>
        <taxon>Dikarya</taxon>
        <taxon>Ascomycota</taxon>
        <taxon>Pezizomycotina</taxon>
        <taxon>Sordariomycetes</taxon>
        <taxon>Sordariomycetidae</taxon>
        <taxon>Sordariales</taxon>
        <taxon>Chaetomiaceae</taxon>
        <taxon>Chaetomium</taxon>
    </lineage>
</organism>
<dbReference type="EMBL" id="JAGIZQ010000004">
    <property type="protein sequence ID" value="KAH6631858.1"/>
    <property type="molecule type" value="Genomic_DNA"/>
</dbReference>
<proteinExistence type="predicted"/>